<keyword evidence="4 5" id="KW-0067">ATP-binding</keyword>
<keyword evidence="10" id="KW-1185">Reference proteome</keyword>
<keyword evidence="7" id="KW-1133">Transmembrane helix</keyword>
<evidence type="ECO:0000313" key="9">
    <source>
        <dbReference type="EMBL" id="PRY57999.1"/>
    </source>
</evidence>
<dbReference type="EMBL" id="PVTI01000014">
    <property type="protein sequence ID" value="PRY57999.1"/>
    <property type="molecule type" value="Genomic_DNA"/>
</dbReference>
<dbReference type="PANTHER" id="PTHR43289">
    <property type="entry name" value="MITOGEN-ACTIVATED PROTEIN KINASE KINASE KINASE 20-RELATED"/>
    <property type="match status" value="1"/>
</dbReference>
<comment type="caution">
    <text evidence="9">The sequence shown here is derived from an EMBL/GenBank/DDBJ whole genome shotgun (WGS) entry which is preliminary data.</text>
</comment>
<keyword evidence="7" id="KW-0812">Transmembrane</keyword>
<dbReference type="PANTHER" id="PTHR43289:SF34">
    <property type="entry name" value="SERINE_THREONINE-PROTEIN KINASE YBDM-RELATED"/>
    <property type="match status" value="1"/>
</dbReference>
<dbReference type="SUPFAM" id="SSF56112">
    <property type="entry name" value="Protein kinase-like (PK-like)"/>
    <property type="match status" value="1"/>
</dbReference>
<feature type="region of interest" description="Disordered" evidence="6">
    <location>
        <begin position="309"/>
        <end position="409"/>
    </location>
</feature>
<evidence type="ECO:0000256" key="7">
    <source>
        <dbReference type="SAM" id="Phobius"/>
    </source>
</evidence>
<keyword evidence="3 9" id="KW-0418">Kinase</keyword>
<feature type="binding site" evidence="5">
    <location>
        <position position="52"/>
    </location>
    <ligand>
        <name>ATP</name>
        <dbReference type="ChEBI" id="CHEBI:30616"/>
    </ligand>
</feature>
<dbReference type="AlphaFoldDB" id="A0A2T0UJ76"/>
<name>A0A2T0UJ76_9MICO</name>
<evidence type="ECO:0000256" key="5">
    <source>
        <dbReference type="PROSITE-ProRule" id="PRU10141"/>
    </source>
</evidence>
<evidence type="ECO:0000256" key="1">
    <source>
        <dbReference type="ARBA" id="ARBA00022679"/>
    </source>
</evidence>
<gene>
    <name evidence="9" type="ORF">BCF74_11429</name>
</gene>
<dbReference type="Proteomes" id="UP000237822">
    <property type="component" value="Unassembled WGS sequence"/>
</dbReference>
<evidence type="ECO:0000313" key="10">
    <source>
        <dbReference type="Proteomes" id="UP000237822"/>
    </source>
</evidence>
<organism evidence="9 10">
    <name type="scientific">Knoellia remsis</name>
    <dbReference type="NCBI Taxonomy" id="407159"/>
    <lineage>
        <taxon>Bacteria</taxon>
        <taxon>Bacillati</taxon>
        <taxon>Actinomycetota</taxon>
        <taxon>Actinomycetes</taxon>
        <taxon>Micrococcales</taxon>
        <taxon>Intrasporangiaceae</taxon>
        <taxon>Knoellia</taxon>
    </lineage>
</organism>
<protein>
    <submittedName>
        <fullName evidence="9">Serine/threonine protein kinase</fullName>
    </submittedName>
</protein>
<dbReference type="InterPro" id="IPR008271">
    <property type="entry name" value="Ser/Thr_kinase_AS"/>
</dbReference>
<reference evidence="9 10" key="1">
    <citation type="submission" date="2018-03" db="EMBL/GenBank/DDBJ databases">
        <title>Genomic Encyclopedia of Archaeal and Bacterial Type Strains, Phase II (KMG-II): from individual species to whole genera.</title>
        <authorList>
            <person name="Goeker M."/>
        </authorList>
    </citation>
    <scope>NUCLEOTIDE SEQUENCE [LARGE SCALE GENOMIC DNA]</scope>
    <source>
        <strain evidence="9 10">ATCC BAA-1496</strain>
    </source>
</reference>
<feature type="transmembrane region" description="Helical" evidence="7">
    <location>
        <begin position="486"/>
        <end position="509"/>
    </location>
</feature>
<sequence>MTAEILDDPSGREHLPEHAVLGRYRLVQRLGEGGMGVVHLALDRQGRAVAIKVLRPHVALDPAARARLSREVDTLGRVRSPRVAPVIDADIDGERPYIVTRYVPGVPLDDLVESQGPLDGDALHRLGSGLAEALDAIHGCDVIHRDLKPGNVLVVDGDPVLIDFGIAHVADDVRLTMTGLVMGTPGYLAPEVIEGAPVSRATDWWGWAATLAYAASGRPPFGRGSMDAVLTRVTAGDADLSGVDPRIAPLLYAALAPVPSERPHEREVVTALERYARGGLVTDVITVRPRPTAPATEALAVPRTSVLPLSRNPLSRNRSRQPIPPVAASLAPATQPQQALPDTRPQQPLPPTLVGAPATPAPATPVPTTGPPPGHELERTAYPQAPAPSPQGAPGSPGEQQVDPRIGRPSRSGTVAALLGLLTATAAVAPVVAALGLLLWMVLARTTDRSVTSLVVRRHEKGRRRSDVPVAVLAGPWHLLVGTVSAVFGAVMPAVIAVAGAFCAALAVVASRGSGSPQPDAFLPLAVGGALAGLLAWWGPGGAGLRRGTRSVVRGLSPGAGGSRVLVLLLLVAMGAAVAVGLTQGQPSWWPMTSPWADGSLLP</sequence>
<dbReference type="PROSITE" id="PS00108">
    <property type="entry name" value="PROTEIN_KINASE_ST"/>
    <property type="match status" value="1"/>
</dbReference>
<dbReference type="GO" id="GO:0005524">
    <property type="term" value="F:ATP binding"/>
    <property type="evidence" value="ECO:0007669"/>
    <property type="project" value="UniProtKB-UniRule"/>
</dbReference>
<dbReference type="PROSITE" id="PS00107">
    <property type="entry name" value="PROTEIN_KINASE_ATP"/>
    <property type="match status" value="1"/>
</dbReference>
<evidence type="ECO:0000256" key="4">
    <source>
        <dbReference type="ARBA" id="ARBA00022840"/>
    </source>
</evidence>
<keyword evidence="2 5" id="KW-0547">Nucleotide-binding</keyword>
<feature type="compositionally biased region" description="Polar residues" evidence="6">
    <location>
        <begin position="332"/>
        <end position="346"/>
    </location>
</feature>
<dbReference type="CDD" id="cd14014">
    <property type="entry name" value="STKc_PknB_like"/>
    <property type="match status" value="1"/>
</dbReference>
<dbReference type="InterPro" id="IPR011009">
    <property type="entry name" value="Kinase-like_dom_sf"/>
</dbReference>
<keyword evidence="1" id="KW-0808">Transferase</keyword>
<dbReference type="Gene3D" id="1.10.510.10">
    <property type="entry name" value="Transferase(Phosphotransferase) domain 1"/>
    <property type="match status" value="1"/>
</dbReference>
<feature type="compositionally biased region" description="Pro residues" evidence="6">
    <location>
        <begin position="359"/>
        <end position="374"/>
    </location>
</feature>
<dbReference type="GO" id="GO:0004674">
    <property type="term" value="F:protein serine/threonine kinase activity"/>
    <property type="evidence" value="ECO:0007669"/>
    <property type="project" value="UniProtKB-KW"/>
</dbReference>
<dbReference type="OrthoDB" id="9762169at2"/>
<evidence type="ECO:0000256" key="2">
    <source>
        <dbReference type="ARBA" id="ARBA00022741"/>
    </source>
</evidence>
<dbReference type="InterPro" id="IPR000719">
    <property type="entry name" value="Prot_kinase_dom"/>
</dbReference>
<dbReference type="RefSeq" id="WP_106297731.1">
    <property type="nucleotide sequence ID" value="NZ_PVTI01000014.1"/>
</dbReference>
<dbReference type="InterPro" id="IPR017441">
    <property type="entry name" value="Protein_kinase_ATP_BS"/>
</dbReference>
<evidence type="ECO:0000259" key="8">
    <source>
        <dbReference type="PROSITE" id="PS50011"/>
    </source>
</evidence>
<feature type="domain" description="Protein kinase" evidence="8">
    <location>
        <begin position="24"/>
        <end position="276"/>
    </location>
</feature>
<evidence type="ECO:0000256" key="3">
    <source>
        <dbReference type="ARBA" id="ARBA00022777"/>
    </source>
</evidence>
<dbReference type="Pfam" id="PF00069">
    <property type="entry name" value="Pkinase"/>
    <property type="match status" value="1"/>
</dbReference>
<dbReference type="SMART" id="SM00220">
    <property type="entry name" value="S_TKc"/>
    <property type="match status" value="1"/>
</dbReference>
<dbReference type="Gene3D" id="3.30.200.20">
    <property type="entry name" value="Phosphorylase Kinase, domain 1"/>
    <property type="match status" value="1"/>
</dbReference>
<accession>A0A2T0UJ76</accession>
<feature type="transmembrane region" description="Helical" evidence="7">
    <location>
        <begin position="415"/>
        <end position="443"/>
    </location>
</feature>
<keyword evidence="7" id="KW-0472">Membrane</keyword>
<dbReference type="PROSITE" id="PS50011">
    <property type="entry name" value="PROTEIN_KINASE_DOM"/>
    <property type="match status" value="1"/>
</dbReference>
<feature type="transmembrane region" description="Helical" evidence="7">
    <location>
        <begin position="560"/>
        <end position="582"/>
    </location>
</feature>
<evidence type="ECO:0000256" key="6">
    <source>
        <dbReference type="SAM" id="MobiDB-lite"/>
    </source>
</evidence>
<proteinExistence type="predicted"/>
<feature type="transmembrane region" description="Helical" evidence="7">
    <location>
        <begin position="521"/>
        <end position="540"/>
    </location>
</feature>
<keyword evidence="9" id="KW-0723">Serine/threonine-protein kinase</keyword>